<protein>
    <submittedName>
        <fullName evidence="1">Uncharacterized protein</fullName>
    </submittedName>
</protein>
<dbReference type="KEGG" id="tvl:FAZ95_26405"/>
<keyword evidence="2" id="KW-1185">Reference proteome</keyword>
<gene>
    <name evidence="1" type="ORF">FAZ95_26405</name>
</gene>
<dbReference type="AlphaFoldDB" id="A0A4P8IYN4"/>
<accession>A0A4P8IYN4</accession>
<reference evidence="1 2" key="1">
    <citation type="submission" date="2019-05" db="EMBL/GenBank/DDBJ databases">
        <title>Burkholderia sp. DHOD12, isolated from subtropical forest soil.</title>
        <authorList>
            <person name="Gao Z.-H."/>
            <person name="Qiu L.-H."/>
        </authorList>
    </citation>
    <scope>NUCLEOTIDE SEQUENCE [LARGE SCALE GENOMIC DNA]</scope>
    <source>
        <strain evidence="1 2">DHOD12</strain>
    </source>
</reference>
<sequence length="80" mass="8884">MSTRTDAELRVELLHHLRSRTNQSNLKVTLADTPTMIGSSGHKGTFDFAMKIVDNRTGYAAQIPDSKSAACGGRRDREHR</sequence>
<name>A0A4P8IYN4_9BURK</name>
<dbReference type="RefSeq" id="WP_137335454.1">
    <property type="nucleotide sequence ID" value="NZ_CP040078.1"/>
</dbReference>
<proteinExistence type="predicted"/>
<dbReference type="EMBL" id="CP040078">
    <property type="protein sequence ID" value="QCP52683.1"/>
    <property type="molecule type" value="Genomic_DNA"/>
</dbReference>
<evidence type="ECO:0000313" key="1">
    <source>
        <dbReference type="EMBL" id="QCP52683.1"/>
    </source>
</evidence>
<organism evidence="1 2">
    <name type="scientific">Trinickia violacea</name>
    <dbReference type="NCBI Taxonomy" id="2571746"/>
    <lineage>
        <taxon>Bacteria</taxon>
        <taxon>Pseudomonadati</taxon>
        <taxon>Pseudomonadota</taxon>
        <taxon>Betaproteobacteria</taxon>
        <taxon>Burkholderiales</taxon>
        <taxon>Burkholderiaceae</taxon>
        <taxon>Trinickia</taxon>
    </lineage>
</organism>
<dbReference type="Proteomes" id="UP000298656">
    <property type="component" value="Chromosome 2"/>
</dbReference>
<evidence type="ECO:0000313" key="2">
    <source>
        <dbReference type="Proteomes" id="UP000298656"/>
    </source>
</evidence>